<evidence type="ECO:0000256" key="1">
    <source>
        <dbReference type="SAM" id="SignalP"/>
    </source>
</evidence>
<dbReference type="Gene3D" id="3.30.457.10">
    <property type="entry name" value="Copper amine oxidase-like, N-terminal domain"/>
    <property type="match status" value="1"/>
</dbReference>
<dbReference type="Proteomes" id="UP001589747">
    <property type="component" value="Unassembled WGS sequence"/>
</dbReference>
<accession>A0ABV5KNB1</accession>
<feature type="domain" description="Copper amine oxidase-like N-terminal" evidence="2">
    <location>
        <begin position="53"/>
        <end position="154"/>
    </location>
</feature>
<dbReference type="Gene3D" id="3.90.280.10">
    <property type="entry name" value="PEBP-like"/>
    <property type="match status" value="1"/>
</dbReference>
<dbReference type="InterPro" id="IPR036582">
    <property type="entry name" value="Mao_N_sf"/>
</dbReference>
<sequence>MSIRKWAARAALMTTICLAVGTTETAVVEAKERNVMNNVAGYMQWNSPITIEVDGKVLPVQGQMENARLLIPVRAAFEAIGAKVDWDAKSGKVRARRQDAAVEAQEGRSSVSIQGRPVDVDHPTAVIGGQMMVAARVLPDAFGIDYTWDLSSGKLSLRTQADPLKTLRVSSSAYANYGPIPGKYAHQAAEGAEDLSLPLAWAGAPSTTKSFAVIMYDPHPIADNWIHWSVLGLPASTTSLQEGASGKIATEEQPNPYFGMGPPPFSGDHPYRIEVYALDTEKLELPDSPLFAEDLIPVLKKHALAYGVLNGYYGAY</sequence>
<name>A0ABV5KNB1_9BACL</name>
<feature type="signal peptide" evidence="1">
    <location>
        <begin position="1"/>
        <end position="19"/>
    </location>
</feature>
<proteinExistence type="predicted"/>
<dbReference type="CDD" id="cd00865">
    <property type="entry name" value="PEBP_bact_arch"/>
    <property type="match status" value="1"/>
</dbReference>
<keyword evidence="4" id="KW-1185">Reference proteome</keyword>
<reference evidence="3 4" key="1">
    <citation type="submission" date="2024-09" db="EMBL/GenBank/DDBJ databases">
        <authorList>
            <person name="Sun Q."/>
            <person name="Mori K."/>
        </authorList>
    </citation>
    <scope>NUCLEOTIDE SEQUENCE [LARGE SCALE GENOMIC DNA]</scope>
    <source>
        <strain evidence="3 4">TISTR 2452</strain>
    </source>
</reference>
<dbReference type="Pfam" id="PF07833">
    <property type="entry name" value="Cu_amine_oxidN1"/>
    <property type="match status" value="1"/>
</dbReference>
<evidence type="ECO:0000313" key="4">
    <source>
        <dbReference type="Proteomes" id="UP001589747"/>
    </source>
</evidence>
<protein>
    <submittedName>
        <fullName evidence="3">YbhB/YbcL family Raf kinase inhibitor-like protein</fullName>
    </submittedName>
</protein>
<dbReference type="InterPro" id="IPR012854">
    <property type="entry name" value="Cu_amine_oxidase-like_N"/>
</dbReference>
<dbReference type="PANTHER" id="PTHR30289">
    <property type="entry name" value="UNCHARACTERIZED PROTEIN YBCL-RELATED"/>
    <property type="match status" value="1"/>
</dbReference>
<evidence type="ECO:0000313" key="3">
    <source>
        <dbReference type="EMBL" id="MFB9326400.1"/>
    </source>
</evidence>
<dbReference type="SUPFAM" id="SSF55383">
    <property type="entry name" value="Copper amine oxidase, domain N"/>
    <property type="match status" value="1"/>
</dbReference>
<keyword evidence="1" id="KW-0732">Signal</keyword>
<dbReference type="Pfam" id="PF01161">
    <property type="entry name" value="PBP"/>
    <property type="match status" value="1"/>
</dbReference>
<dbReference type="NCBIfam" id="TIGR00481">
    <property type="entry name" value="YbhB/YbcL family Raf kinase inhibitor-like protein"/>
    <property type="match status" value="1"/>
</dbReference>
<dbReference type="EMBL" id="JBHMDO010000017">
    <property type="protein sequence ID" value="MFB9326400.1"/>
    <property type="molecule type" value="Genomic_DNA"/>
</dbReference>
<dbReference type="InterPro" id="IPR005247">
    <property type="entry name" value="YbhB_YbcL/LppC-like"/>
</dbReference>
<dbReference type="SUPFAM" id="SSF49777">
    <property type="entry name" value="PEBP-like"/>
    <property type="match status" value="1"/>
</dbReference>
<dbReference type="RefSeq" id="WP_377493626.1">
    <property type="nucleotide sequence ID" value="NZ_JBHMDO010000017.1"/>
</dbReference>
<feature type="chain" id="PRO_5045769023" evidence="1">
    <location>
        <begin position="20"/>
        <end position="316"/>
    </location>
</feature>
<evidence type="ECO:0000259" key="2">
    <source>
        <dbReference type="Pfam" id="PF07833"/>
    </source>
</evidence>
<gene>
    <name evidence="3" type="ORF">ACFFSY_10785</name>
</gene>
<dbReference type="InterPro" id="IPR008914">
    <property type="entry name" value="PEBP"/>
</dbReference>
<dbReference type="PANTHER" id="PTHR30289:SF1">
    <property type="entry name" value="PEBP (PHOSPHATIDYLETHANOLAMINE-BINDING PROTEIN) FAMILY PROTEIN"/>
    <property type="match status" value="1"/>
</dbReference>
<dbReference type="InterPro" id="IPR036610">
    <property type="entry name" value="PEBP-like_sf"/>
</dbReference>
<comment type="caution">
    <text evidence="3">The sequence shown here is derived from an EMBL/GenBank/DDBJ whole genome shotgun (WGS) entry which is preliminary data.</text>
</comment>
<organism evidence="3 4">
    <name type="scientific">Paenibacillus aurantiacus</name>
    <dbReference type="NCBI Taxonomy" id="1936118"/>
    <lineage>
        <taxon>Bacteria</taxon>
        <taxon>Bacillati</taxon>
        <taxon>Bacillota</taxon>
        <taxon>Bacilli</taxon>
        <taxon>Bacillales</taxon>
        <taxon>Paenibacillaceae</taxon>
        <taxon>Paenibacillus</taxon>
    </lineage>
</organism>
<keyword evidence="3" id="KW-0649">Protein kinase inhibitor</keyword>
<dbReference type="GO" id="GO:0004860">
    <property type="term" value="F:protein kinase inhibitor activity"/>
    <property type="evidence" value="ECO:0007669"/>
    <property type="project" value="UniProtKB-KW"/>
</dbReference>